<feature type="compositionally biased region" description="Pro residues" evidence="1">
    <location>
        <begin position="42"/>
        <end position="60"/>
    </location>
</feature>
<reference evidence="3" key="1">
    <citation type="submission" date="2025-08" db="UniProtKB">
        <authorList>
            <consortium name="RefSeq"/>
        </authorList>
    </citation>
    <scope>IDENTIFICATION</scope>
    <source>
        <tissue evidence="3">Blood</tissue>
    </source>
</reference>
<feature type="compositionally biased region" description="Pro residues" evidence="1">
    <location>
        <begin position="94"/>
        <end position="106"/>
    </location>
</feature>
<dbReference type="KEGG" id="nsu:110569879"/>
<gene>
    <name evidence="3" type="primary">LOC110569879</name>
</gene>
<feature type="compositionally biased region" description="Low complexity" evidence="1">
    <location>
        <begin position="263"/>
        <end position="275"/>
    </location>
</feature>
<feature type="region of interest" description="Disordered" evidence="1">
    <location>
        <begin position="216"/>
        <end position="275"/>
    </location>
</feature>
<dbReference type="RefSeq" id="XP_021533513.1">
    <property type="nucleotide sequence ID" value="XM_021677838.1"/>
</dbReference>
<evidence type="ECO:0000313" key="3">
    <source>
        <dbReference type="RefSeq" id="XP_021533513.1"/>
    </source>
</evidence>
<evidence type="ECO:0000313" key="2">
    <source>
        <dbReference type="Proteomes" id="UP000248481"/>
    </source>
</evidence>
<dbReference type="GeneID" id="110569879"/>
<keyword evidence="2" id="KW-1185">Reference proteome</keyword>
<accession>A0A2Y9G3R8</accession>
<feature type="compositionally biased region" description="Polar residues" evidence="1">
    <location>
        <begin position="236"/>
        <end position="257"/>
    </location>
</feature>
<sequence>MASPRSPAHASILSGARRGGAQERRLRCGRPGRLRAQRAETPRPPQVQAPQAPPRPPPQPTAGGGGGAWTRHTWGGRPAVSQPRCPQPAARRSSPPPRPTRVPGPCLPRDRCEARPAHPAGVVPSVPPPRRPSRFHNGSASTVGRLAVRPLAHPPLLETGPASRPPSTQPRCQGGPARRPALPAAGGSLPVRAREPPPRPPTRVASLLSATAAALQAADGGREAPAQSAPRAFGIASNQRSSQSRLRPSCSPATQGSPEAEARGAAVGAARGRAG</sequence>
<feature type="compositionally biased region" description="Basic residues" evidence="1">
    <location>
        <begin position="27"/>
        <end position="36"/>
    </location>
</feature>
<evidence type="ECO:0000256" key="1">
    <source>
        <dbReference type="SAM" id="MobiDB-lite"/>
    </source>
</evidence>
<dbReference type="AlphaFoldDB" id="A0A2Y9G3R8"/>
<proteinExistence type="predicted"/>
<feature type="region of interest" description="Disordered" evidence="1">
    <location>
        <begin position="1"/>
        <end position="204"/>
    </location>
</feature>
<protein>
    <submittedName>
        <fullName evidence="3">Translation initiation factor IF-2-like</fullName>
    </submittedName>
</protein>
<dbReference type="Proteomes" id="UP000248481">
    <property type="component" value="Chromosome 10"/>
</dbReference>
<dbReference type="InParanoid" id="A0A2Y9G3R8"/>
<feature type="compositionally biased region" description="Low complexity" evidence="1">
    <location>
        <begin position="69"/>
        <end position="93"/>
    </location>
</feature>
<name>A0A2Y9G3R8_NEOSC</name>
<organism evidence="2 3">
    <name type="scientific">Neomonachus schauinslandi</name>
    <name type="common">Hawaiian monk seal</name>
    <name type="synonym">Monachus schauinslandi</name>
    <dbReference type="NCBI Taxonomy" id="29088"/>
    <lineage>
        <taxon>Eukaryota</taxon>
        <taxon>Metazoa</taxon>
        <taxon>Chordata</taxon>
        <taxon>Craniata</taxon>
        <taxon>Vertebrata</taxon>
        <taxon>Euteleostomi</taxon>
        <taxon>Mammalia</taxon>
        <taxon>Eutheria</taxon>
        <taxon>Laurasiatheria</taxon>
        <taxon>Carnivora</taxon>
        <taxon>Caniformia</taxon>
        <taxon>Pinnipedia</taxon>
        <taxon>Phocidae</taxon>
        <taxon>Monachinae</taxon>
        <taxon>Monachini</taxon>
        <taxon>Neomonachus</taxon>
    </lineage>
</organism>
<feature type="compositionally biased region" description="Low complexity" evidence="1">
    <location>
        <begin position="174"/>
        <end position="191"/>
    </location>
</feature>